<evidence type="ECO:0000313" key="10">
    <source>
        <dbReference type="EMBL" id="EKF40929.1"/>
    </source>
</evidence>
<comment type="caution">
    <text evidence="10">The sequence shown here is derived from an EMBL/GenBank/DDBJ whole genome shotgun (WGS) entry which is preliminary data.</text>
</comment>
<feature type="domain" description="MacB-like periplasmic core" evidence="9">
    <location>
        <begin position="26"/>
        <end position="240"/>
    </location>
</feature>
<feature type="transmembrane region" description="Helical" evidence="7">
    <location>
        <begin position="323"/>
        <end position="347"/>
    </location>
</feature>
<evidence type="ECO:0000313" key="11">
    <source>
        <dbReference type="Proteomes" id="UP000007374"/>
    </source>
</evidence>
<evidence type="ECO:0000256" key="6">
    <source>
        <dbReference type="ARBA" id="ARBA00023136"/>
    </source>
</evidence>
<name>K2NT04_9HYPH</name>
<keyword evidence="4 7" id="KW-0812">Transmembrane</keyword>
<evidence type="ECO:0000259" key="8">
    <source>
        <dbReference type="Pfam" id="PF02687"/>
    </source>
</evidence>
<feature type="transmembrane region" description="Helical" evidence="7">
    <location>
        <begin position="367"/>
        <end position="395"/>
    </location>
</feature>
<dbReference type="InterPro" id="IPR003838">
    <property type="entry name" value="ABC3_permease_C"/>
</dbReference>
<protein>
    <submittedName>
        <fullName evidence="10">Uncharacterized protein</fullName>
    </submittedName>
</protein>
<evidence type="ECO:0000256" key="1">
    <source>
        <dbReference type="ARBA" id="ARBA00004651"/>
    </source>
</evidence>
<feature type="domain" description="ABC3 transporter permease C-terminal" evidence="8">
    <location>
        <begin position="277"/>
        <end position="383"/>
    </location>
</feature>
<organism evidence="10 11">
    <name type="scientific">Nitratireductor indicus C115</name>
    <dbReference type="NCBI Taxonomy" id="1231190"/>
    <lineage>
        <taxon>Bacteria</taxon>
        <taxon>Pseudomonadati</taxon>
        <taxon>Pseudomonadota</taxon>
        <taxon>Alphaproteobacteria</taxon>
        <taxon>Hyphomicrobiales</taxon>
        <taxon>Phyllobacteriaceae</taxon>
        <taxon>Nitratireductor</taxon>
    </lineage>
</organism>
<dbReference type="PANTHER" id="PTHR30489">
    <property type="entry name" value="LIPOPROTEIN-RELEASING SYSTEM TRANSMEMBRANE PROTEIN LOLE"/>
    <property type="match status" value="1"/>
</dbReference>
<comment type="similarity">
    <text evidence="2">Belongs to the ABC-4 integral membrane protein family. LolC/E subfamily.</text>
</comment>
<dbReference type="GO" id="GO:0044874">
    <property type="term" value="P:lipoprotein localization to outer membrane"/>
    <property type="evidence" value="ECO:0007669"/>
    <property type="project" value="TreeGrafter"/>
</dbReference>
<evidence type="ECO:0000256" key="2">
    <source>
        <dbReference type="ARBA" id="ARBA00005236"/>
    </source>
</evidence>
<evidence type="ECO:0000256" key="7">
    <source>
        <dbReference type="SAM" id="Phobius"/>
    </source>
</evidence>
<keyword evidence="11" id="KW-1185">Reference proteome</keyword>
<keyword evidence="6 7" id="KW-0472">Membrane</keyword>
<proteinExistence type="inferred from homology"/>
<accession>K2NT04</accession>
<keyword evidence="3" id="KW-1003">Cell membrane</keyword>
<feature type="transmembrane region" description="Helical" evidence="7">
    <location>
        <begin position="271"/>
        <end position="292"/>
    </location>
</feature>
<dbReference type="Proteomes" id="UP000007374">
    <property type="component" value="Unassembled WGS sequence"/>
</dbReference>
<dbReference type="PATRIC" id="fig|1231190.3.peg.3845"/>
<evidence type="ECO:0000259" key="9">
    <source>
        <dbReference type="Pfam" id="PF12704"/>
    </source>
</evidence>
<dbReference type="PANTHER" id="PTHR30489:SF0">
    <property type="entry name" value="LIPOPROTEIN-RELEASING SYSTEM TRANSMEMBRANE PROTEIN LOLE"/>
    <property type="match status" value="1"/>
</dbReference>
<evidence type="ECO:0000256" key="4">
    <source>
        <dbReference type="ARBA" id="ARBA00022692"/>
    </source>
</evidence>
<dbReference type="OrthoDB" id="5137249at2"/>
<feature type="transmembrane region" description="Helical" evidence="7">
    <location>
        <begin position="21"/>
        <end position="46"/>
    </location>
</feature>
<dbReference type="Pfam" id="PF12704">
    <property type="entry name" value="MacB_PCD"/>
    <property type="match status" value="1"/>
</dbReference>
<dbReference type="eggNOG" id="COG0577">
    <property type="taxonomic scope" value="Bacteria"/>
</dbReference>
<sequence>MSPGSFLGTLDRKLLRDLARIWSQSLAIALVMACGVATLIIALGAYRALEETRSAFYDRYRFAHVFASVTRAPLNLRAAIAGLDGVSGVELRIVRPAVLDMQGMAEPATGVVVSIPDVGEPAVNRLYIRSGRLPSAVRRGEVAVSESFATAHRMEPGSTFSALIDGRKQTLTVTGIVLSPEYIYALAPGDMVPDQRRFGVFFMPRTVLAGIAEMDGAFNDVALRVRRDAKPAQIIDALDDLLRPYGGRGAYERADQMSHAFLDNELVQLRASAIVVPPIFLFVSAFLVNMILSRMIALEREQIGLLKALGYGRAAIAGHYAKLVVLICLCGVMLGFAAGNWLGFGLTRLYARFFSFPFLIFPQNADLYLISAGITVAAALAGATRAIWGVVALPAAVAMRAPAPTRYRSVLAGGRLLHLLFSQLTVMALRHLFRWPARSALTTLGTSLSVALLVTALFSFDSVDFMVDTVFSRTERQHATLTFGNDRSPRALQSVEKLPGVLRAEPFRATAVKLRNKNHERRMSILGLPAQTDLQRILDLDLQPVRLPERGLLVSERVADVLKLGLGDRVEVGLLEHGGRSVFVPVTSIVQSYVGLTAVMDIGALDRLIGDGRRISGAYILADSSKLETLYRAVKQTPAIAGIALKEISRSRFRETIGENISIMMSVYVGLAAIITFGVVYNSARIQFSERAREFASLRVLGFTRAEVSAVLVIELALIVLAAQPLGWLLGYGFAWLVVEGSQSDLFRIPFIIETSTFAVASLVVLGVAAISVLFVQQRVNRLDMVRVLKTRE</sequence>
<dbReference type="STRING" id="721133.SAMN05216176_102571"/>
<comment type="subcellular location">
    <subcellularLocation>
        <location evidence="1">Cell membrane</location>
        <topology evidence="1">Multi-pass membrane protein</topology>
    </subcellularLocation>
</comment>
<feature type="domain" description="ABC3 transporter permease C-terminal" evidence="8">
    <location>
        <begin position="668"/>
        <end position="776"/>
    </location>
</feature>
<dbReference type="Pfam" id="PF02687">
    <property type="entry name" value="FtsX"/>
    <property type="match status" value="2"/>
</dbReference>
<evidence type="ECO:0000256" key="5">
    <source>
        <dbReference type="ARBA" id="ARBA00022989"/>
    </source>
</evidence>
<feature type="transmembrane region" description="Helical" evidence="7">
    <location>
        <begin position="710"/>
        <end position="739"/>
    </location>
</feature>
<evidence type="ECO:0000256" key="3">
    <source>
        <dbReference type="ARBA" id="ARBA00022475"/>
    </source>
</evidence>
<reference evidence="10 11" key="1">
    <citation type="journal article" date="2012" name="J. Bacteriol.">
        <title>Genome Sequence of Nitratireductor indicus Type Strain C115.</title>
        <authorList>
            <person name="Lai Q."/>
            <person name="Li G."/>
            <person name="Yu Z."/>
            <person name="Shao Z."/>
        </authorList>
    </citation>
    <scope>NUCLEOTIDE SEQUENCE [LARGE SCALE GENOMIC DNA]</scope>
    <source>
        <strain evidence="10 11">C115</strain>
    </source>
</reference>
<keyword evidence="5 7" id="KW-1133">Transmembrane helix</keyword>
<dbReference type="AlphaFoldDB" id="K2NT04"/>
<dbReference type="InterPro" id="IPR025857">
    <property type="entry name" value="MacB_PCD"/>
</dbReference>
<feature type="transmembrane region" description="Helical" evidence="7">
    <location>
        <begin position="661"/>
        <end position="681"/>
    </location>
</feature>
<feature type="transmembrane region" description="Helical" evidence="7">
    <location>
        <begin position="439"/>
        <end position="460"/>
    </location>
</feature>
<dbReference type="GO" id="GO:0098797">
    <property type="term" value="C:plasma membrane protein complex"/>
    <property type="evidence" value="ECO:0007669"/>
    <property type="project" value="TreeGrafter"/>
</dbReference>
<dbReference type="EMBL" id="AMSI01000014">
    <property type="protein sequence ID" value="EKF40929.1"/>
    <property type="molecule type" value="Genomic_DNA"/>
</dbReference>
<gene>
    <name evidence="10" type="ORF">NA8A_18597</name>
</gene>
<feature type="transmembrane region" description="Helical" evidence="7">
    <location>
        <begin position="751"/>
        <end position="776"/>
    </location>
</feature>
<dbReference type="InterPro" id="IPR051447">
    <property type="entry name" value="Lipoprotein-release_system"/>
</dbReference>
<dbReference type="RefSeq" id="WP_009451928.1">
    <property type="nucleotide sequence ID" value="NZ_AMSI01000014.1"/>
</dbReference>